<evidence type="ECO:0000313" key="1">
    <source>
        <dbReference type="EMBL" id="CAD9032704.1"/>
    </source>
</evidence>
<accession>A0A7S1J5B4</accession>
<dbReference type="AlphaFoldDB" id="A0A7S1J5B4"/>
<dbReference type="EMBL" id="HBGA01117731">
    <property type="protein sequence ID" value="CAD9032704.1"/>
    <property type="molecule type" value="Transcribed_RNA"/>
</dbReference>
<organism evidence="1">
    <name type="scientific">Eutreptiella gymnastica</name>
    <dbReference type="NCBI Taxonomy" id="73025"/>
    <lineage>
        <taxon>Eukaryota</taxon>
        <taxon>Discoba</taxon>
        <taxon>Euglenozoa</taxon>
        <taxon>Euglenida</taxon>
        <taxon>Spirocuta</taxon>
        <taxon>Euglenophyceae</taxon>
        <taxon>Eutreptiales</taxon>
        <taxon>Eutreptiaceae</taxon>
        <taxon>Eutreptiella</taxon>
    </lineage>
</organism>
<gene>
    <name evidence="1" type="ORF">EGYM00392_LOCUS43848</name>
</gene>
<protein>
    <submittedName>
        <fullName evidence="1">Uncharacterized protein</fullName>
    </submittedName>
</protein>
<reference evidence="1" key="1">
    <citation type="submission" date="2021-01" db="EMBL/GenBank/DDBJ databases">
        <authorList>
            <person name="Corre E."/>
            <person name="Pelletier E."/>
            <person name="Niang G."/>
            <person name="Scheremetjew M."/>
            <person name="Finn R."/>
            <person name="Kale V."/>
            <person name="Holt S."/>
            <person name="Cochrane G."/>
            <person name="Meng A."/>
            <person name="Brown T."/>
            <person name="Cohen L."/>
        </authorList>
    </citation>
    <scope>NUCLEOTIDE SEQUENCE</scope>
    <source>
        <strain evidence="1">NIES-381</strain>
    </source>
</reference>
<name>A0A7S1J5B4_9EUGL</name>
<sequence>MPDTTGSGWGRGQNGSHCTRLQCHSIIWFPPSYGSFCNGHSPLARAKFPQHPVRLLVQLGGCGCLPLGDGIWFDLFCFFGALGAESDGLQSCCCLWTQVPCKQDGYYALQNEAPCFVHLLYPMSGSADQCIPKGVKTSKLIELKCILANEGMSS</sequence>
<proteinExistence type="predicted"/>